<dbReference type="KEGG" id="rcu:8271699"/>
<dbReference type="EMBL" id="EQ974310">
    <property type="protein sequence ID" value="EEF30546.1"/>
    <property type="molecule type" value="Genomic_DNA"/>
</dbReference>
<feature type="region of interest" description="Disordered" evidence="1">
    <location>
        <begin position="55"/>
        <end position="224"/>
    </location>
</feature>
<evidence type="ECO:0000313" key="3">
    <source>
        <dbReference type="Proteomes" id="UP000008311"/>
    </source>
</evidence>
<gene>
    <name evidence="2" type="ORF">RCOM_1440420</name>
</gene>
<name>B9T0Q7_RICCO</name>
<evidence type="ECO:0000256" key="1">
    <source>
        <dbReference type="SAM" id="MobiDB-lite"/>
    </source>
</evidence>
<feature type="compositionally biased region" description="Basic residues" evidence="1">
    <location>
        <begin position="55"/>
        <end position="65"/>
    </location>
</feature>
<dbReference type="eggNOG" id="ENOG502S9QX">
    <property type="taxonomic scope" value="Eukaryota"/>
</dbReference>
<feature type="compositionally biased region" description="Basic and acidic residues" evidence="1">
    <location>
        <begin position="176"/>
        <end position="197"/>
    </location>
</feature>
<dbReference type="STRING" id="3988.B9T0Q7"/>
<feature type="compositionally biased region" description="Basic residues" evidence="1">
    <location>
        <begin position="213"/>
        <end position="224"/>
    </location>
</feature>
<evidence type="ECO:0000313" key="2">
    <source>
        <dbReference type="EMBL" id="EEF30546.1"/>
    </source>
</evidence>
<dbReference type="Proteomes" id="UP000008311">
    <property type="component" value="Unassembled WGS sequence"/>
</dbReference>
<accession>B9T0Q7</accession>
<reference evidence="3" key="1">
    <citation type="journal article" date="2010" name="Nat. Biotechnol.">
        <title>Draft genome sequence of the oilseed species Ricinus communis.</title>
        <authorList>
            <person name="Chan A.P."/>
            <person name="Crabtree J."/>
            <person name="Zhao Q."/>
            <person name="Lorenzi H."/>
            <person name="Orvis J."/>
            <person name="Puiu D."/>
            <person name="Melake-Berhan A."/>
            <person name="Jones K.M."/>
            <person name="Redman J."/>
            <person name="Chen G."/>
            <person name="Cahoon E.B."/>
            <person name="Gedil M."/>
            <person name="Stanke M."/>
            <person name="Haas B.J."/>
            <person name="Wortman J.R."/>
            <person name="Fraser-Liggett C.M."/>
            <person name="Ravel J."/>
            <person name="Rabinowicz P.D."/>
        </authorList>
    </citation>
    <scope>NUCLEOTIDE SEQUENCE [LARGE SCALE GENOMIC DNA]</scope>
    <source>
        <strain evidence="3">cv. Hale</strain>
    </source>
</reference>
<dbReference type="PANTHER" id="PTHR48227">
    <property type="entry name" value="DNA TOPOISOMERASE 1-LIKE"/>
    <property type="match status" value="1"/>
</dbReference>
<organism evidence="2 3">
    <name type="scientific">Ricinus communis</name>
    <name type="common">Castor bean</name>
    <dbReference type="NCBI Taxonomy" id="3988"/>
    <lineage>
        <taxon>Eukaryota</taxon>
        <taxon>Viridiplantae</taxon>
        <taxon>Streptophyta</taxon>
        <taxon>Embryophyta</taxon>
        <taxon>Tracheophyta</taxon>
        <taxon>Spermatophyta</taxon>
        <taxon>Magnoliopsida</taxon>
        <taxon>eudicotyledons</taxon>
        <taxon>Gunneridae</taxon>
        <taxon>Pentapetalae</taxon>
        <taxon>rosids</taxon>
        <taxon>fabids</taxon>
        <taxon>Malpighiales</taxon>
        <taxon>Euphorbiaceae</taxon>
        <taxon>Acalyphoideae</taxon>
        <taxon>Acalypheae</taxon>
        <taxon>Ricinus</taxon>
    </lineage>
</organism>
<dbReference type="PANTHER" id="PTHR48227:SF1">
    <property type="entry name" value="DNA LIGASE 1-LIKE"/>
    <property type="match status" value="1"/>
</dbReference>
<feature type="compositionally biased region" description="Basic and acidic residues" evidence="1">
    <location>
        <begin position="77"/>
        <end position="104"/>
    </location>
</feature>
<sequence length="224" mass="25342">MKTVTGKIVSSNPVSISKAASILSMFVAAETGASQAVAAYLRRATTAFDELVRLHSKPNRKKHKNQKPDASASVELPIKEVEKTVKDEGEMINEVKEEKSEGERKKKKKERSGEIGKFGKGKMEIRIKEEERSQAASNLLGEEIERKKDRKKNKKKESANIGNCEENGSEIGNNVKIKEEENHFGEDEGKMVINEEKKKRKSREADDQESSDKKKKKKRRKEDN</sequence>
<protein>
    <submittedName>
        <fullName evidence="2">Uncharacterized protein</fullName>
    </submittedName>
</protein>
<proteinExistence type="predicted"/>
<dbReference type="AlphaFoldDB" id="B9T0Q7"/>
<keyword evidence="3" id="KW-1185">Reference proteome</keyword>
<dbReference type="InParanoid" id="B9T0Q7"/>
<dbReference type="OrthoDB" id="696117at2759"/>
<feature type="compositionally biased region" description="Basic and acidic residues" evidence="1">
    <location>
        <begin position="121"/>
        <end position="133"/>
    </location>
</feature>